<feature type="compositionally biased region" description="Basic residues" evidence="1">
    <location>
        <begin position="1"/>
        <end position="36"/>
    </location>
</feature>
<reference evidence="2 3" key="1">
    <citation type="submission" date="2015-09" db="EMBL/GenBank/DDBJ databases">
        <authorList>
            <consortium name="Pathogen Informatics"/>
        </authorList>
    </citation>
    <scope>NUCLEOTIDE SEQUENCE [LARGE SCALE GENOMIC DNA]</scope>
    <source>
        <strain evidence="2 3">2789STDY5834959</strain>
    </source>
</reference>
<accession>A0A173SC52</accession>
<gene>
    <name evidence="2" type="ORF">ERS852571_01092</name>
</gene>
<dbReference type="EMBL" id="CYXY01000005">
    <property type="protein sequence ID" value="CUM87395.1"/>
    <property type="molecule type" value="Genomic_DNA"/>
</dbReference>
<name>A0A173SC52_ANAHA</name>
<dbReference type="Proteomes" id="UP000095553">
    <property type="component" value="Unassembled WGS sequence"/>
</dbReference>
<organism evidence="2 3">
    <name type="scientific">Anaerostipes hadrus</name>
    <dbReference type="NCBI Taxonomy" id="649756"/>
    <lineage>
        <taxon>Bacteria</taxon>
        <taxon>Bacillati</taxon>
        <taxon>Bacillota</taxon>
        <taxon>Clostridia</taxon>
        <taxon>Lachnospirales</taxon>
        <taxon>Lachnospiraceae</taxon>
        <taxon>Anaerostipes</taxon>
    </lineage>
</organism>
<dbReference type="Pfam" id="PF04985">
    <property type="entry name" value="Phage_tube"/>
    <property type="match status" value="1"/>
</dbReference>
<dbReference type="AlphaFoldDB" id="A0A173SC52"/>
<evidence type="ECO:0000313" key="2">
    <source>
        <dbReference type="EMBL" id="CUM87395.1"/>
    </source>
</evidence>
<dbReference type="RefSeq" id="WP_070099288.1">
    <property type="nucleotide sequence ID" value="NZ_CYXY01000005.1"/>
</dbReference>
<evidence type="ECO:0000256" key="1">
    <source>
        <dbReference type="SAM" id="MobiDB-lite"/>
    </source>
</evidence>
<dbReference type="InterPro" id="IPR006498">
    <property type="entry name" value="Tail_tube"/>
</dbReference>
<protein>
    <submittedName>
        <fullName evidence="2">Phage major tail tube protein</fullName>
    </submittedName>
</protein>
<evidence type="ECO:0000313" key="3">
    <source>
        <dbReference type="Proteomes" id="UP000095553"/>
    </source>
</evidence>
<proteinExistence type="predicted"/>
<feature type="region of interest" description="Disordered" evidence="1">
    <location>
        <begin position="230"/>
        <end position="251"/>
    </location>
</feature>
<sequence length="251" mass="28066">MAKKKKKYTVKKNPKKVKKATKKPKKKVVKKKKTTTKKTTTPVKNTVVKESATIQLKTKKRDTTTIDYAVYEGGTEYIGITEVKMPDLSFSTEKITGAGIIGEVEEIMIGRMSAMTVTFNFRTITAAAVKLLQPRIHNIDLRVAQQQIDTNGNNSVAAVKHILKVKPKKLSLGKIESATKADVSGEYAVTYYALYINDENVTEIDPFNCICKINGTDYLSSVNSVLNTTTKKKKVTTKKKKKKTKKKKKKK</sequence>
<feature type="region of interest" description="Disordered" evidence="1">
    <location>
        <begin position="1"/>
        <end position="39"/>
    </location>
</feature>